<dbReference type="Proteomes" id="UP000027120">
    <property type="component" value="Unassembled WGS sequence"/>
</dbReference>
<evidence type="ECO:0000313" key="12">
    <source>
        <dbReference type="Proteomes" id="UP000027120"/>
    </source>
</evidence>
<keyword evidence="5 9" id="KW-0378">Hydrolase</keyword>
<dbReference type="SMART" id="SM00710">
    <property type="entry name" value="PbH1"/>
    <property type="match status" value="5"/>
</dbReference>
<evidence type="ECO:0000256" key="3">
    <source>
        <dbReference type="ARBA" id="ARBA00022512"/>
    </source>
</evidence>
<organism evidence="11 12">
    <name type="scientific">Citrus sinensis</name>
    <name type="common">Sweet orange</name>
    <name type="synonym">Citrus aurantium var. sinensis</name>
    <dbReference type="NCBI Taxonomy" id="2711"/>
    <lineage>
        <taxon>Eukaryota</taxon>
        <taxon>Viridiplantae</taxon>
        <taxon>Streptophyta</taxon>
        <taxon>Embryophyta</taxon>
        <taxon>Tracheophyta</taxon>
        <taxon>Spermatophyta</taxon>
        <taxon>Magnoliopsida</taxon>
        <taxon>eudicotyledons</taxon>
        <taxon>Gunneridae</taxon>
        <taxon>Pentapetalae</taxon>
        <taxon>rosids</taxon>
        <taxon>malvids</taxon>
        <taxon>Sapindales</taxon>
        <taxon>Rutaceae</taxon>
        <taxon>Aurantioideae</taxon>
        <taxon>Citrus</taxon>
    </lineage>
</organism>
<dbReference type="PROSITE" id="PS00502">
    <property type="entry name" value="POLYGALACTURONASE"/>
    <property type="match status" value="1"/>
</dbReference>
<dbReference type="FunFam" id="2.160.20.10:FF:000016">
    <property type="entry name" value="Polygalacturonase 7"/>
    <property type="match status" value="1"/>
</dbReference>
<evidence type="ECO:0000256" key="6">
    <source>
        <dbReference type="ARBA" id="ARBA00023295"/>
    </source>
</evidence>
<feature type="signal peptide" evidence="10">
    <location>
        <begin position="1"/>
        <end position="26"/>
    </location>
</feature>
<dbReference type="InterPro" id="IPR012334">
    <property type="entry name" value="Pectin_lyas_fold"/>
</dbReference>
<evidence type="ECO:0000256" key="2">
    <source>
        <dbReference type="ARBA" id="ARBA00008834"/>
    </source>
</evidence>
<dbReference type="InterPro" id="IPR011050">
    <property type="entry name" value="Pectin_lyase_fold/virulence"/>
</dbReference>
<dbReference type="GO" id="GO:0071555">
    <property type="term" value="P:cell wall organization"/>
    <property type="evidence" value="ECO:0007669"/>
    <property type="project" value="UniProtKB-KW"/>
</dbReference>
<accession>A0A067EK61</accession>
<feature type="chain" id="PRO_5001636401" description="Polygalacturonase" evidence="10">
    <location>
        <begin position="27"/>
        <end position="392"/>
    </location>
</feature>
<comment type="similarity">
    <text evidence="2 9">Belongs to the glycosyl hydrolase 28 family.</text>
</comment>
<evidence type="ECO:0000256" key="5">
    <source>
        <dbReference type="ARBA" id="ARBA00022801"/>
    </source>
</evidence>
<keyword evidence="4" id="KW-0964">Secreted</keyword>
<dbReference type="eggNOG" id="ENOG502QSAE">
    <property type="taxonomic scope" value="Eukaryota"/>
</dbReference>
<dbReference type="PANTHER" id="PTHR31375">
    <property type="match status" value="1"/>
</dbReference>
<evidence type="ECO:0000256" key="1">
    <source>
        <dbReference type="ARBA" id="ARBA00004191"/>
    </source>
</evidence>
<dbReference type="SMR" id="A0A067EK61"/>
<dbReference type="GO" id="GO:0004650">
    <property type="term" value="F:polygalacturonase activity"/>
    <property type="evidence" value="ECO:0007669"/>
    <property type="project" value="InterPro"/>
</dbReference>
<name>A0A067EK61_CITSI</name>
<evidence type="ECO:0000256" key="8">
    <source>
        <dbReference type="PROSITE-ProRule" id="PRU10052"/>
    </source>
</evidence>
<protein>
    <recommendedName>
        <fullName evidence="13">Polygalacturonase</fullName>
    </recommendedName>
</protein>
<evidence type="ECO:0000256" key="4">
    <source>
        <dbReference type="ARBA" id="ARBA00022525"/>
    </source>
</evidence>
<dbReference type="SUPFAM" id="SSF51126">
    <property type="entry name" value="Pectin lyase-like"/>
    <property type="match status" value="1"/>
</dbReference>
<keyword evidence="10" id="KW-0732">Signal</keyword>
<gene>
    <name evidence="11" type="ORF">CISIN_1g046411mg</name>
</gene>
<sequence>MAAAKLITISCVVSVFLIFFITLSNAASYNVITFGAKPDGRTDSTQSFLRAWAVACRSSQASTIVVPKGRYLIKNAVFRGPCKSRITVQISGTIVAPNDYRALGKSDRWILFIKVDRLSIIGGTLDGKGAGFWACRKSGRNCPVGTRSITINSANNVIVSGLTSINSQLSHLVISSCNNVIVRNVKFIAPAESPNTDGIHVESSTGVTITGGTIQTGDDCISVGRGTRNLHMSNIKCGPGHGVSIGSLGKDLNEDGVENVTLTNSVFTGSDNGVRIKSWARPSRSFVRNVFFQNIIMRNVKNPILIDQNYCPNNQGCPNKNSGVKISQVTYRNIQGTSATPKAVAFDCSSSNPCRGIKLQDIKLTYMNKAATSTCKNIGGTISGVIMPRSCL</sequence>
<dbReference type="PaxDb" id="2711-XP_006493147.1"/>
<dbReference type="EMBL" id="KK785052">
    <property type="protein sequence ID" value="KDO51597.1"/>
    <property type="molecule type" value="Genomic_DNA"/>
</dbReference>
<evidence type="ECO:0000256" key="7">
    <source>
        <dbReference type="ARBA" id="ARBA00023316"/>
    </source>
</evidence>
<keyword evidence="7" id="KW-0961">Cell wall biogenesis/degradation</keyword>
<comment type="subcellular location">
    <subcellularLocation>
        <location evidence="1">Secreted</location>
        <location evidence="1">Cell wall</location>
    </subcellularLocation>
</comment>
<evidence type="ECO:0000256" key="10">
    <source>
        <dbReference type="SAM" id="SignalP"/>
    </source>
</evidence>
<dbReference type="InterPro" id="IPR006626">
    <property type="entry name" value="PbH1"/>
</dbReference>
<keyword evidence="12" id="KW-1185">Reference proteome</keyword>
<reference evidence="11 12" key="1">
    <citation type="submission" date="2014-04" db="EMBL/GenBank/DDBJ databases">
        <authorList>
            <consortium name="International Citrus Genome Consortium"/>
            <person name="Gmitter F."/>
            <person name="Chen C."/>
            <person name="Farmerie W."/>
            <person name="Harkins T."/>
            <person name="Desany B."/>
            <person name="Mohiuddin M."/>
            <person name="Kodira C."/>
            <person name="Borodovsky M."/>
            <person name="Lomsadze A."/>
            <person name="Burns P."/>
            <person name="Jenkins J."/>
            <person name="Prochnik S."/>
            <person name="Shu S."/>
            <person name="Chapman J."/>
            <person name="Pitluck S."/>
            <person name="Schmutz J."/>
            <person name="Rokhsar D."/>
        </authorList>
    </citation>
    <scope>NUCLEOTIDE SEQUENCE</scope>
</reference>
<keyword evidence="3" id="KW-0134">Cell wall</keyword>
<dbReference type="AlphaFoldDB" id="A0A067EK61"/>
<evidence type="ECO:0000256" key="9">
    <source>
        <dbReference type="RuleBase" id="RU361169"/>
    </source>
</evidence>
<dbReference type="Pfam" id="PF00295">
    <property type="entry name" value="Glyco_hydro_28"/>
    <property type="match status" value="1"/>
</dbReference>
<keyword evidence="6 9" id="KW-0326">Glycosidase</keyword>
<dbReference type="InterPro" id="IPR000743">
    <property type="entry name" value="Glyco_hydro_28"/>
</dbReference>
<evidence type="ECO:0000313" key="11">
    <source>
        <dbReference type="EMBL" id="KDO51597.1"/>
    </source>
</evidence>
<feature type="active site" evidence="8">
    <location>
        <position position="241"/>
    </location>
</feature>
<proteinExistence type="inferred from homology"/>
<dbReference type="STRING" id="2711.A0A067EK61"/>
<dbReference type="GO" id="GO:0005975">
    <property type="term" value="P:carbohydrate metabolic process"/>
    <property type="evidence" value="ECO:0007669"/>
    <property type="project" value="InterPro"/>
</dbReference>
<evidence type="ECO:0008006" key="13">
    <source>
        <dbReference type="Google" id="ProtNLM"/>
    </source>
</evidence>
<dbReference type="Gene3D" id="2.160.20.10">
    <property type="entry name" value="Single-stranded right-handed beta-helix, Pectin lyase-like"/>
    <property type="match status" value="1"/>
</dbReference>